<evidence type="ECO:0000259" key="2">
    <source>
        <dbReference type="Pfam" id="PF09937"/>
    </source>
</evidence>
<dbReference type="RefSeq" id="WP_077020577.1">
    <property type="nucleotide sequence ID" value="NZ_CADETK010000018.1"/>
</dbReference>
<evidence type="ECO:0000313" key="3">
    <source>
        <dbReference type="EMBL" id="ONU91883.1"/>
    </source>
</evidence>
<dbReference type="AlphaFoldDB" id="A0A1V2WBG9"/>
<evidence type="ECO:0000256" key="1">
    <source>
        <dbReference type="SAM" id="MobiDB-lite"/>
    </source>
</evidence>
<dbReference type="Pfam" id="PF09937">
    <property type="entry name" value="DUF2169"/>
    <property type="match status" value="1"/>
</dbReference>
<dbReference type="InterPro" id="IPR018683">
    <property type="entry name" value="DUF2169"/>
</dbReference>
<feature type="region of interest" description="Disordered" evidence="1">
    <location>
        <begin position="186"/>
        <end position="205"/>
    </location>
</feature>
<evidence type="ECO:0000313" key="4">
    <source>
        <dbReference type="Proteomes" id="UP000188543"/>
    </source>
</evidence>
<accession>A0A1V2WBG9</accession>
<feature type="domain" description="DUF2169" evidence="2">
    <location>
        <begin position="21"/>
        <end position="318"/>
    </location>
</feature>
<dbReference type="OrthoDB" id="237820at2"/>
<name>A0A1V2WBG9_9BURK</name>
<comment type="caution">
    <text evidence="3">The sequence shown here is derived from an EMBL/GenBank/DDBJ whole genome shotgun (WGS) entry which is preliminary data.</text>
</comment>
<sequence>MDIVNGSKHASVEVSTALDVEGREHLIIVAKATYGIPANDGAATPIKSQPFVMADIYAGKPGLSASLYEADFVLRKQRCDVLFNANAYASGHSPVTQLDVRVQVGAMNKTLRVFGDRFWEKRLTGIKPGKPAPITRVPLHYGKAYGGVQIVEGDSGTQSFTHRGNPIGIGYGPSSKEMVGIPLPNIESVDDPIQSPKKDYPPRALSAISRSDPKRAAYAGTYDERWRRDVFPFLPEDFDDRYYQCAPEDQQIEFPRGGEIVELLNLMQGRPHVRFKLPKLSQMPVRILGTDYQVHEPEVHVDTLYFEPDEKRFSVVWRTSIPLQRRIQEIDTVAVGPICKNWWMAKIGGAAGCTGCGGKRSTKSAPDDCEDEITLVEKL</sequence>
<proteinExistence type="predicted"/>
<dbReference type="EMBL" id="MUTJ01000016">
    <property type="protein sequence ID" value="ONU91883.1"/>
    <property type="molecule type" value="Genomic_DNA"/>
</dbReference>
<protein>
    <recommendedName>
        <fullName evidence="2">DUF2169 domain-containing protein</fullName>
    </recommendedName>
</protein>
<dbReference type="Proteomes" id="UP000188543">
    <property type="component" value="Unassembled WGS sequence"/>
</dbReference>
<organism evidence="3 4">
    <name type="scientific">Burkholderia cenocepacia</name>
    <dbReference type="NCBI Taxonomy" id="95486"/>
    <lineage>
        <taxon>Bacteria</taxon>
        <taxon>Pseudomonadati</taxon>
        <taxon>Pseudomonadota</taxon>
        <taxon>Betaproteobacteria</taxon>
        <taxon>Burkholderiales</taxon>
        <taxon>Burkholderiaceae</taxon>
        <taxon>Burkholderia</taxon>
        <taxon>Burkholderia cepacia complex</taxon>
    </lineage>
</organism>
<gene>
    <name evidence="3" type="ORF">A8E72_04615</name>
</gene>
<reference evidence="3 4" key="1">
    <citation type="submission" date="2016-08" db="EMBL/GenBank/DDBJ databases">
        <authorList>
            <person name="Seilhamer J.J."/>
        </authorList>
    </citation>
    <scope>NUCLEOTIDE SEQUENCE [LARGE SCALE GENOMIC DNA]</scope>
    <source>
        <strain evidence="3 4">VC14762</strain>
    </source>
</reference>